<dbReference type="PANTHER" id="PTHR34135:SF1">
    <property type="entry name" value="GLYCOSYL HYDROLASE FAMILY 25"/>
    <property type="match status" value="1"/>
</dbReference>
<proteinExistence type="predicted"/>
<organism evidence="2 3">
    <name type="scientific">Enterococcus alishanensis</name>
    <dbReference type="NCBI Taxonomy" id="1303817"/>
    <lineage>
        <taxon>Bacteria</taxon>
        <taxon>Bacillati</taxon>
        <taxon>Bacillota</taxon>
        <taxon>Bacilli</taxon>
        <taxon>Lactobacillales</taxon>
        <taxon>Enterococcaceae</taxon>
        <taxon>Enterococcus</taxon>
    </lineage>
</organism>
<dbReference type="Pfam" id="PF01183">
    <property type="entry name" value="Glyco_hydro_25"/>
    <property type="match status" value="1"/>
</dbReference>
<evidence type="ECO:0000313" key="2">
    <source>
        <dbReference type="EMBL" id="MBV7392052.1"/>
    </source>
</evidence>
<keyword evidence="3" id="KW-1185">Reference proteome</keyword>
<protein>
    <submittedName>
        <fullName evidence="2">Glycoside hydrolase family 25</fullName>
    </submittedName>
</protein>
<accession>A0ABS6TGP0</accession>
<dbReference type="SMART" id="SM00287">
    <property type="entry name" value="SH3b"/>
    <property type="match status" value="1"/>
</dbReference>
<dbReference type="PANTHER" id="PTHR34135">
    <property type="entry name" value="LYSOZYME"/>
    <property type="match status" value="1"/>
</dbReference>
<keyword evidence="2" id="KW-0378">Hydrolase</keyword>
<gene>
    <name evidence="2" type="ORF">KUA55_15325</name>
</gene>
<dbReference type="PROSITE" id="PS51904">
    <property type="entry name" value="GLYCOSYL_HYDROL_F25_2"/>
    <property type="match status" value="1"/>
</dbReference>
<sequence length="290" mass="33184">MKPLIIDISEWQVPAKMNYATLAKQIDHVIVRIQYGSAYLDKHYVSHIKNFQACGIPVAVYAFVRGINHHDMEHEAQTFYQRAKEFQPTFYWLDVEEVTMADMRGGVEAFRRKLKDLTGAKVGAYIGHHLYKQLNLVTENFDGIWLPTYGRDTGTYQGVNPSVTQRYDLHQYTSRGRLNGYNGDLDLNRLTGQKNLNYFTGEPLKDLQWGISEPGHFKLHSAIHLRCAPTTNALKIATLKAGEVLKYDAFAHENGYVWLRQIRQDGTFGYLATGKSDGQKRTEAPWGTFF</sequence>
<dbReference type="RefSeq" id="WP_218327264.1">
    <property type="nucleotide sequence ID" value="NZ_JAHUZB010000007.1"/>
</dbReference>
<dbReference type="GO" id="GO:0016787">
    <property type="term" value="F:hydrolase activity"/>
    <property type="evidence" value="ECO:0007669"/>
    <property type="project" value="UniProtKB-KW"/>
</dbReference>
<reference evidence="2 3" key="1">
    <citation type="submission" date="2021-06" db="EMBL/GenBank/DDBJ databases">
        <title>Enterococcus alishanensis sp. nov., a novel lactic acid bacterium isolated from fresh coffee beans.</title>
        <authorList>
            <person name="Chen Y.-S."/>
        </authorList>
    </citation>
    <scope>NUCLEOTIDE SEQUENCE [LARGE SCALE GENOMIC DNA]</scope>
    <source>
        <strain evidence="2 3">ALS3</strain>
    </source>
</reference>
<dbReference type="EMBL" id="JAHUZB010000007">
    <property type="protein sequence ID" value="MBV7392052.1"/>
    <property type="molecule type" value="Genomic_DNA"/>
</dbReference>
<evidence type="ECO:0000259" key="1">
    <source>
        <dbReference type="SMART" id="SM00287"/>
    </source>
</evidence>
<feature type="domain" description="SH3b" evidence="1">
    <location>
        <begin position="212"/>
        <end position="279"/>
    </location>
</feature>
<dbReference type="InterPro" id="IPR002053">
    <property type="entry name" value="Glyco_hydro_25"/>
</dbReference>
<dbReference type="Proteomes" id="UP000774130">
    <property type="component" value="Unassembled WGS sequence"/>
</dbReference>
<dbReference type="InterPro" id="IPR003646">
    <property type="entry name" value="SH3-like_bac-type"/>
</dbReference>
<dbReference type="CDD" id="cd06523">
    <property type="entry name" value="GH25_PlyB-like"/>
    <property type="match status" value="1"/>
</dbReference>
<evidence type="ECO:0000313" key="3">
    <source>
        <dbReference type="Proteomes" id="UP000774130"/>
    </source>
</evidence>
<name>A0ABS6TGP0_9ENTE</name>
<comment type="caution">
    <text evidence="2">The sequence shown here is derived from an EMBL/GenBank/DDBJ whole genome shotgun (WGS) entry which is preliminary data.</text>
</comment>